<dbReference type="Proteomes" id="UP001346869">
    <property type="component" value="Unassembled WGS sequence"/>
</dbReference>
<evidence type="ECO:0000256" key="1">
    <source>
        <dbReference type="SAM" id="MobiDB-lite"/>
    </source>
</evidence>
<evidence type="ECO:0000313" key="3">
    <source>
        <dbReference type="Proteomes" id="UP001346869"/>
    </source>
</evidence>
<evidence type="ECO:0000313" key="2">
    <source>
        <dbReference type="EMBL" id="KAK5852495.1"/>
    </source>
</evidence>
<keyword evidence="3" id="KW-1185">Reference proteome</keyword>
<proteinExistence type="predicted"/>
<dbReference type="AlphaFoldDB" id="A0AAN7X1G5"/>
<feature type="compositionally biased region" description="Polar residues" evidence="1">
    <location>
        <begin position="33"/>
        <end position="46"/>
    </location>
</feature>
<dbReference type="EMBL" id="JAUZQC010000021">
    <property type="protein sequence ID" value="KAK5852495.1"/>
    <property type="molecule type" value="Genomic_DNA"/>
</dbReference>
<protein>
    <submittedName>
        <fullName evidence="2">Uncharacterized protein</fullName>
    </submittedName>
</protein>
<organism evidence="2 3">
    <name type="scientific">Eleginops maclovinus</name>
    <name type="common">Patagonian blennie</name>
    <name type="synonym">Eleginus maclovinus</name>
    <dbReference type="NCBI Taxonomy" id="56733"/>
    <lineage>
        <taxon>Eukaryota</taxon>
        <taxon>Metazoa</taxon>
        <taxon>Chordata</taxon>
        <taxon>Craniata</taxon>
        <taxon>Vertebrata</taxon>
        <taxon>Euteleostomi</taxon>
        <taxon>Actinopterygii</taxon>
        <taxon>Neopterygii</taxon>
        <taxon>Teleostei</taxon>
        <taxon>Neoteleostei</taxon>
        <taxon>Acanthomorphata</taxon>
        <taxon>Eupercaria</taxon>
        <taxon>Perciformes</taxon>
        <taxon>Notothenioidei</taxon>
        <taxon>Eleginopidae</taxon>
        <taxon>Eleginops</taxon>
    </lineage>
</organism>
<feature type="compositionally biased region" description="Polar residues" evidence="1">
    <location>
        <begin position="8"/>
        <end position="17"/>
    </location>
</feature>
<comment type="caution">
    <text evidence="2">The sequence shown here is derived from an EMBL/GenBank/DDBJ whole genome shotgun (WGS) entry which is preliminary data.</text>
</comment>
<gene>
    <name evidence="2" type="ORF">PBY51_023957</name>
</gene>
<accession>A0AAN7X1G5</accession>
<name>A0AAN7X1G5_ELEMC</name>
<reference evidence="2 3" key="1">
    <citation type="journal article" date="2023" name="Genes (Basel)">
        <title>Chromosome-Level Genome Assembly and Circadian Gene Repertoire of the Patagonia Blennie Eleginops maclovinus-The Closest Ancestral Proxy of Antarctic Cryonotothenioids.</title>
        <authorList>
            <person name="Cheng C.C."/>
            <person name="Rivera-Colon A.G."/>
            <person name="Minhas B.F."/>
            <person name="Wilson L."/>
            <person name="Rayamajhi N."/>
            <person name="Vargas-Chacoff L."/>
            <person name="Catchen J.M."/>
        </authorList>
    </citation>
    <scope>NUCLEOTIDE SEQUENCE [LARGE SCALE GENOMIC DNA]</scope>
    <source>
        <strain evidence="2">JMC-PN-2008</strain>
    </source>
</reference>
<feature type="compositionally biased region" description="Low complexity" evidence="1">
    <location>
        <begin position="47"/>
        <end position="60"/>
    </location>
</feature>
<reference evidence="2 3" key="2">
    <citation type="journal article" date="2023" name="Mol. Biol. Evol.">
        <title>Genomics of Secondarily Temperate Adaptation in the Only Non-Antarctic Icefish.</title>
        <authorList>
            <person name="Rivera-Colon A.G."/>
            <person name="Rayamajhi N."/>
            <person name="Minhas B.F."/>
            <person name="Madrigal G."/>
            <person name="Bilyk K.T."/>
            <person name="Yoon V."/>
            <person name="Hune M."/>
            <person name="Gregory S."/>
            <person name="Cheng C.H.C."/>
            <person name="Catchen J.M."/>
        </authorList>
    </citation>
    <scope>NUCLEOTIDE SEQUENCE [LARGE SCALE GENOMIC DNA]</scope>
    <source>
        <strain evidence="2">JMC-PN-2008</strain>
    </source>
</reference>
<sequence>MVHHPDSLINSSTSRTQPPVSSPTPAPVTTSPLSCRTSTGSPSHNASTSRSFSSPTRPSITRPPPTSQTAPHSFLQPPLVRCKSPLPSSQDQTPDLGGQSLLCLCPLPLELTPQKHP</sequence>
<feature type="region of interest" description="Disordered" evidence="1">
    <location>
        <begin position="1"/>
        <end position="101"/>
    </location>
</feature>